<feature type="transmembrane region" description="Helical" evidence="2">
    <location>
        <begin position="85"/>
        <end position="107"/>
    </location>
</feature>
<sequence>MKSLKVGYTLAMIALFVLTVILAIAAFYPAPKRFDYPQYPTGLSTDYNSPDYQEQQKKYQDDLKNYQEKNKDVENQRKIWGQNTLIISLIAGAVMLLVGALLFSYSYFLSVSLLFGSFIMLVSGPGLASYYSDSTTISLFGTSPQIDLTRYKQIQFFIALTGSVIGAGLSFMLQKKEHSI</sequence>
<evidence type="ECO:0000313" key="3">
    <source>
        <dbReference type="EMBL" id="OGE43188.1"/>
    </source>
</evidence>
<evidence type="ECO:0000256" key="2">
    <source>
        <dbReference type="SAM" id="Phobius"/>
    </source>
</evidence>
<evidence type="ECO:0000313" key="4">
    <source>
        <dbReference type="Proteomes" id="UP000178565"/>
    </source>
</evidence>
<dbReference type="Proteomes" id="UP000178565">
    <property type="component" value="Unassembled WGS sequence"/>
</dbReference>
<protein>
    <submittedName>
        <fullName evidence="3">Uncharacterized protein</fullName>
    </submittedName>
</protein>
<keyword evidence="2" id="KW-0812">Transmembrane</keyword>
<gene>
    <name evidence="3" type="ORF">A3B45_01480</name>
</gene>
<keyword evidence="2" id="KW-0472">Membrane</keyword>
<dbReference type="AlphaFoldDB" id="A0A1F5KQK2"/>
<evidence type="ECO:0000256" key="1">
    <source>
        <dbReference type="SAM" id="Coils"/>
    </source>
</evidence>
<feature type="transmembrane region" description="Helical" evidence="2">
    <location>
        <begin position="113"/>
        <end position="133"/>
    </location>
</feature>
<feature type="transmembrane region" description="Helical" evidence="2">
    <location>
        <begin position="6"/>
        <end position="28"/>
    </location>
</feature>
<name>A0A1F5KQK2_9BACT</name>
<keyword evidence="2" id="KW-1133">Transmembrane helix</keyword>
<dbReference type="EMBL" id="MFDM01000017">
    <property type="protein sequence ID" value="OGE43188.1"/>
    <property type="molecule type" value="Genomic_DNA"/>
</dbReference>
<accession>A0A1F5KQK2</accession>
<keyword evidence="1" id="KW-0175">Coiled coil</keyword>
<dbReference type="STRING" id="1797785.A3B45_01480"/>
<proteinExistence type="predicted"/>
<feature type="coiled-coil region" evidence="1">
    <location>
        <begin position="49"/>
        <end position="83"/>
    </location>
</feature>
<feature type="transmembrane region" description="Helical" evidence="2">
    <location>
        <begin position="154"/>
        <end position="173"/>
    </location>
</feature>
<organism evidence="3 4">
    <name type="scientific">Candidatus Daviesbacteria bacterium RIFCSPLOWO2_01_FULL_39_12</name>
    <dbReference type="NCBI Taxonomy" id="1797785"/>
    <lineage>
        <taxon>Bacteria</taxon>
        <taxon>Candidatus Daviesiibacteriota</taxon>
    </lineage>
</organism>
<comment type="caution">
    <text evidence="3">The sequence shown here is derived from an EMBL/GenBank/DDBJ whole genome shotgun (WGS) entry which is preliminary data.</text>
</comment>
<reference evidence="3 4" key="1">
    <citation type="journal article" date="2016" name="Nat. Commun.">
        <title>Thousands of microbial genomes shed light on interconnected biogeochemical processes in an aquifer system.</title>
        <authorList>
            <person name="Anantharaman K."/>
            <person name="Brown C.T."/>
            <person name="Hug L.A."/>
            <person name="Sharon I."/>
            <person name="Castelle C.J."/>
            <person name="Probst A.J."/>
            <person name="Thomas B.C."/>
            <person name="Singh A."/>
            <person name="Wilkins M.J."/>
            <person name="Karaoz U."/>
            <person name="Brodie E.L."/>
            <person name="Williams K.H."/>
            <person name="Hubbard S.S."/>
            <person name="Banfield J.F."/>
        </authorList>
    </citation>
    <scope>NUCLEOTIDE SEQUENCE [LARGE SCALE GENOMIC DNA]</scope>
</reference>